<sequence>MHYHTLGKNLAKTSLWELNTFSNSSCRVCVVEKGEVNVNECSEDVGEGRERFYRGKRDSDSLRRRWGSNGELMCWWEVERWERGEYREAERLDIGKTKRVWKMRYTAAKVFASVIRRSVHWSNAQNPIHLPYRT</sequence>
<keyword evidence="2" id="KW-1185">Reference proteome</keyword>
<dbReference type="Proteomes" id="UP000823775">
    <property type="component" value="Unassembled WGS sequence"/>
</dbReference>
<protein>
    <submittedName>
        <fullName evidence="1">Uncharacterized protein</fullName>
    </submittedName>
</protein>
<gene>
    <name evidence="1" type="ORF">HAX54_029679</name>
</gene>
<evidence type="ECO:0000313" key="2">
    <source>
        <dbReference type="Proteomes" id="UP000823775"/>
    </source>
</evidence>
<name>A0ABS8V702_DATST</name>
<accession>A0ABS8V702</accession>
<reference evidence="1 2" key="1">
    <citation type="journal article" date="2021" name="BMC Genomics">
        <title>Datura genome reveals duplications of psychoactive alkaloid biosynthetic genes and high mutation rate following tissue culture.</title>
        <authorList>
            <person name="Rajewski A."/>
            <person name="Carter-House D."/>
            <person name="Stajich J."/>
            <person name="Litt A."/>
        </authorList>
    </citation>
    <scope>NUCLEOTIDE SEQUENCE [LARGE SCALE GENOMIC DNA]</scope>
    <source>
        <strain evidence="1">AR-01</strain>
    </source>
</reference>
<proteinExistence type="predicted"/>
<evidence type="ECO:0000313" key="1">
    <source>
        <dbReference type="EMBL" id="MCD9642737.1"/>
    </source>
</evidence>
<comment type="caution">
    <text evidence="1">The sequence shown here is derived from an EMBL/GenBank/DDBJ whole genome shotgun (WGS) entry which is preliminary data.</text>
</comment>
<dbReference type="EMBL" id="JACEIK010003693">
    <property type="protein sequence ID" value="MCD9642737.1"/>
    <property type="molecule type" value="Genomic_DNA"/>
</dbReference>
<organism evidence="1 2">
    <name type="scientific">Datura stramonium</name>
    <name type="common">Jimsonweed</name>
    <name type="synonym">Common thornapple</name>
    <dbReference type="NCBI Taxonomy" id="4076"/>
    <lineage>
        <taxon>Eukaryota</taxon>
        <taxon>Viridiplantae</taxon>
        <taxon>Streptophyta</taxon>
        <taxon>Embryophyta</taxon>
        <taxon>Tracheophyta</taxon>
        <taxon>Spermatophyta</taxon>
        <taxon>Magnoliopsida</taxon>
        <taxon>eudicotyledons</taxon>
        <taxon>Gunneridae</taxon>
        <taxon>Pentapetalae</taxon>
        <taxon>asterids</taxon>
        <taxon>lamiids</taxon>
        <taxon>Solanales</taxon>
        <taxon>Solanaceae</taxon>
        <taxon>Solanoideae</taxon>
        <taxon>Datureae</taxon>
        <taxon>Datura</taxon>
    </lineage>
</organism>